<sequence>LHTPTVEKVPVSSVGDADPREFIIAGVHQQSREPETEEDGGQFSALFHCEYFRYHPIVSHARHDPFLMLSDHVGEPLRTAEFPHDFPESVAIPSIKGFLHIHEGCVEVGSPLLALLL</sequence>
<name>A0A183SAV8_SCHSO</name>
<dbReference type="AlphaFoldDB" id="A0A183SAV8"/>
<evidence type="ECO:0000313" key="1">
    <source>
        <dbReference type="WBParaSite" id="SSLN_0000141001-mRNA-1"/>
    </source>
</evidence>
<protein>
    <submittedName>
        <fullName evidence="1">OB_NTP_bind domain-containing protein</fullName>
    </submittedName>
</protein>
<proteinExistence type="predicted"/>
<dbReference type="WBParaSite" id="SSLN_0000141001-mRNA-1">
    <property type="protein sequence ID" value="SSLN_0000141001-mRNA-1"/>
    <property type="gene ID" value="SSLN_0000141001"/>
</dbReference>
<accession>A0A183SAV8</accession>
<reference evidence="1" key="1">
    <citation type="submission" date="2016-06" db="UniProtKB">
        <authorList>
            <consortium name="WormBaseParasite"/>
        </authorList>
    </citation>
    <scope>IDENTIFICATION</scope>
</reference>
<organism evidence="1">
    <name type="scientific">Schistocephalus solidus</name>
    <name type="common">Tapeworm</name>
    <dbReference type="NCBI Taxonomy" id="70667"/>
    <lineage>
        <taxon>Eukaryota</taxon>
        <taxon>Metazoa</taxon>
        <taxon>Spiralia</taxon>
        <taxon>Lophotrochozoa</taxon>
        <taxon>Platyhelminthes</taxon>
        <taxon>Cestoda</taxon>
        <taxon>Eucestoda</taxon>
        <taxon>Diphyllobothriidea</taxon>
        <taxon>Diphyllobothriidae</taxon>
        <taxon>Schistocephalus</taxon>
    </lineage>
</organism>